<evidence type="ECO:0000256" key="1">
    <source>
        <dbReference type="SAM" id="MobiDB-lite"/>
    </source>
</evidence>
<keyword evidence="4" id="KW-1185">Reference proteome</keyword>
<feature type="region of interest" description="Disordered" evidence="1">
    <location>
        <begin position="70"/>
        <end position="91"/>
    </location>
</feature>
<feature type="domain" description="Retroviral polymerase SH3-like" evidence="2">
    <location>
        <begin position="33"/>
        <end position="73"/>
    </location>
</feature>
<proteinExistence type="predicted"/>
<dbReference type="Proteomes" id="UP000237271">
    <property type="component" value="Unassembled WGS sequence"/>
</dbReference>
<gene>
    <name evidence="3" type="ORF">PHPALM_63</name>
</gene>
<accession>A0A2P4YVT0</accession>
<dbReference type="OrthoDB" id="422839at2759"/>
<feature type="compositionally biased region" description="Polar residues" evidence="1">
    <location>
        <begin position="73"/>
        <end position="91"/>
    </location>
</feature>
<evidence type="ECO:0000313" key="3">
    <source>
        <dbReference type="EMBL" id="POM81903.1"/>
    </source>
</evidence>
<reference evidence="3 4" key="1">
    <citation type="journal article" date="2017" name="Genome Biol. Evol.">
        <title>Phytophthora megakarya and P. palmivora, closely related causal agents of cacao black pod rot, underwent increases in genome sizes and gene numbers by different mechanisms.</title>
        <authorList>
            <person name="Ali S.S."/>
            <person name="Shao J."/>
            <person name="Lary D.J."/>
            <person name="Kronmiller B."/>
            <person name="Shen D."/>
            <person name="Strem M.D."/>
            <person name="Amoako-Attah I."/>
            <person name="Akrofi A.Y."/>
            <person name="Begoude B.A."/>
            <person name="Ten Hoopen G.M."/>
            <person name="Coulibaly K."/>
            <person name="Kebe B.I."/>
            <person name="Melnick R.L."/>
            <person name="Guiltinan M.J."/>
            <person name="Tyler B.M."/>
            <person name="Meinhardt L.W."/>
            <person name="Bailey B.A."/>
        </authorList>
    </citation>
    <scope>NUCLEOTIDE SEQUENCE [LARGE SCALE GENOMIC DNA]</scope>
    <source>
        <strain evidence="4">sbr112.9</strain>
    </source>
</reference>
<dbReference type="AlphaFoldDB" id="A0A2P4YVT0"/>
<dbReference type="Pfam" id="PF25597">
    <property type="entry name" value="SH3_retrovirus"/>
    <property type="match status" value="1"/>
</dbReference>
<protein>
    <recommendedName>
        <fullName evidence="2">Retroviral polymerase SH3-like domain-containing protein</fullName>
    </recommendedName>
</protein>
<organism evidence="3 4">
    <name type="scientific">Phytophthora palmivora</name>
    <dbReference type="NCBI Taxonomy" id="4796"/>
    <lineage>
        <taxon>Eukaryota</taxon>
        <taxon>Sar</taxon>
        <taxon>Stramenopiles</taxon>
        <taxon>Oomycota</taxon>
        <taxon>Peronosporomycetes</taxon>
        <taxon>Peronosporales</taxon>
        <taxon>Peronosporaceae</taxon>
        <taxon>Phytophthora</taxon>
    </lineage>
</organism>
<dbReference type="InterPro" id="IPR057670">
    <property type="entry name" value="SH3_retrovirus"/>
</dbReference>
<dbReference type="EMBL" id="NCKW01000004">
    <property type="protein sequence ID" value="POM81903.1"/>
    <property type="molecule type" value="Genomic_DNA"/>
</dbReference>
<name>A0A2P4YVT0_9STRA</name>
<sequence>MTLINLTPSSTTSDRIPYELRYNRIPSKQYIKLCTHLGIPDHKKGYRLMDLDTHAIIYSRDVIFKEDEYPPLTNLTDTPDQPSNESVQRTQTQTLAPVPAVPVVQLSATQRLQPPFKDELDRTELHYSFRTTNPSSPPDPKRPSLNADATEVTLNSEEDLQEQEQCQQLLHYWQFGMCPSPLRTERPWHRLMLNSGVKQQNLNTSP</sequence>
<evidence type="ECO:0000259" key="2">
    <source>
        <dbReference type="Pfam" id="PF25597"/>
    </source>
</evidence>
<evidence type="ECO:0000313" key="4">
    <source>
        <dbReference type="Proteomes" id="UP000237271"/>
    </source>
</evidence>
<comment type="caution">
    <text evidence="3">The sequence shown here is derived from an EMBL/GenBank/DDBJ whole genome shotgun (WGS) entry which is preliminary data.</text>
</comment>